<dbReference type="RefSeq" id="WP_136370451.1">
    <property type="nucleotide sequence ID" value="NZ_SSOB01000016.1"/>
</dbReference>
<comment type="caution">
    <text evidence="1">The sequence shown here is derived from an EMBL/GenBank/DDBJ whole genome shotgun (WGS) entry which is preliminary data.</text>
</comment>
<protein>
    <submittedName>
        <fullName evidence="1">Uncharacterized protein</fullName>
    </submittedName>
</protein>
<evidence type="ECO:0000313" key="2">
    <source>
        <dbReference type="Proteomes" id="UP000310636"/>
    </source>
</evidence>
<name>A0A4S4BUT9_9BACL</name>
<evidence type="ECO:0000313" key="1">
    <source>
        <dbReference type="EMBL" id="THF78355.1"/>
    </source>
</evidence>
<dbReference type="EMBL" id="SSOB01000016">
    <property type="protein sequence ID" value="THF78355.1"/>
    <property type="molecule type" value="Genomic_DNA"/>
</dbReference>
<dbReference type="InterPro" id="IPR054055">
    <property type="entry name" value="YpzH"/>
</dbReference>
<dbReference type="AlphaFoldDB" id="A0A4S4BUT9"/>
<organism evidence="1 2">
    <name type="scientific">Cohnella fermenti</name>
    <dbReference type="NCBI Taxonomy" id="2565925"/>
    <lineage>
        <taxon>Bacteria</taxon>
        <taxon>Bacillati</taxon>
        <taxon>Bacillota</taxon>
        <taxon>Bacilli</taxon>
        <taxon>Bacillales</taxon>
        <taxon>Paenibacillaceae</taxon>
        <taxon>Cohnella</taxon>
    </lineage>
</organism>
<keyword evidence="2" id="KW-1185">Reference proteome</keyword>
<proteinExistence type="predicted"/>
<accession>A0A4S4BUT9</accession>
<dbReference type="OrthoDB" id="1955035at2"/>
<gene>
    <name evidence="1" type="ORF">E6C55_14145</name>
</gene>
<dbReference type="Pfam" id="PF21835">
    <property type="entry name" value="YIEGIA_cap"/>
    <property type="match status" value="1"/>
</dbReference>
<sequence>MANIVAVVTSDRTKAGGGLPIFYAGDAKETMALAGLIEKIVDAAAHRLAEDLYILVDRH</sequence>
<dbReference type="Proteomes" id="UP000310636">
    <property type="component" value="Unassembled WGS sequence"/>
</dbReference>
<reference evidence="1 2" key="1">
    <citation type="submission" date="2019-04" db="EMBL/GenBank/DDBJ databases">
        <title>Cohnella sp. nov. isolated from preserved vegetables.</title>
        <authorList>
            <person name="Lin S.-Y."/>
            <person name="Hung M.-H."/>
            <person name="Young C.-C."/>
        </authorList>
    </citation>
    <scope>NUCLEOTIDE SEQUENCE [LARGE SCALE GENOMIC DNA]</scope>
    <source>
        <strain evidence="1 2">CC-MHH1044</strain>
    </source>
</reference>